<evidence type="ECO:0000259" key="15">
    <source>
        <dbReference type="Pfam" id="PF02773"/>
    </source>
</evidence>
<keyword evidence="3 10" id="KW-0554">One-carbon metabolism</keyword>
<keyword evidence="5 10" id="KW-0479">Metal-binding</keyword>
<dbReference type="InterPro" id="IPR022631">
    <property type="entry name" value="ADOMET_SYNTHASE_CS"/>
</dbReference>
<dbReference type="InterPro" id="IPR022628">
    <property type="entry name" value="S-AdoMet_synt_N"/>
</dbReference>
<comment type="cofactor">
    <cofactor evidence="10">
        <name>Mg(2+)</name>
        <dbReference type="ChEBI" id="CHEBI:18420"/>
    </cofactor>
    <text evidence="10">Binds 2 divalent ions per subunit.</text>
</comment>
<name>A0A9D1PYV8_9FIRM</name>
<sequence length="394" mass="42580">MKNYRLFTSESVTEGHPDKVCDLIADSILDAALAADPFSRVAAEVCTTTDFIMVFGEMTSAADIDIEAIARKTALSIGYDSREKGLDARACKLEVRMDRQSPDIGESVTRSLESREGGADGMEELGAGDQGMMFGYACTETEELMPLSAVLSHKLTAKLAEVRKSGLLPYLRPDGKAQVTVAYDGARPVRADTVVLSAQHDESVTRSRLVEDLKKYVIDPVVSAYADGDTKYLVNPSGRFVIGGPEGDSGVTGRKIVVDTYGGVIPHGGGAFSGKDPTKVDRSASYYARYVCKNMVAAGAADRLELQVAYAIGKANPVSLAVDSFGTGRAGDDKLLDIVKKLFDFRPGAIIKQLDLRRPIYSATTDYGHFGKSGLPWENTDRTEAIKRELDKYM</sequence>
<feature type="binding site" evidence="10">
    <location>
        <position position="248"/>
    </location>
    <ligand>
        <name>L-methionine</name>
        <dbReference type="ChEBI" id="CHEBI:57844"/>
        <note>ligand shared between two neighboring subunits</note>
    </ligand>
</feature>
<evidence type="ECO:0000256" key="3">
    <source>
        <dbReference type="ARBA" id="ARBA00022563"/>
    </source>
</evidence>
<evidence type="ECO:0000256" key="1">
    <source>
        <dbReference type="ARBA" id="ARBA00005224"/>
    </source>
</evidence>
<dbReference type="PIRSF" id="PIRSF000497">
    <property type="entry name" value="MAT"/>
    <property type="match status" value="1"/>
</dbReference>
<organism evidence="16 17">
    <name type="scientific">Candidatus Protoclostridium stercorigallinarum</name>
    <dbReference type="NCBI Taxonomy" id="2838741"/>
    <lineage>
        <taxon>Bacteria</taxon>
        <taxon>Bacillati</taxon>
        <taxon>Bacillota</taxon>
        <taxon>Clostridia</taxon>
        <taxon>Candidatus Protoclostridium</taxon>
    </lineage>
</organism>
<feature type="binding site" description="in other chain" evidence="10">
    <location>
        <position position="16"/>
    </location>
    <ligand>
        <name>ATP</name>
        <dbReference type="ChEBI" id="CHEBI:30616"/>
        <note>ligand shared between two neighboring subunits</note>
    </ligand>
</feature>
<dbReference type="Gene3D" id="3.30.300.10">
    <property type="match status" value="3"/>
</dbReference>
<evidence type="ECO:0000256" key="2">
    <source>
        <dbReference type="ARBA" id="ARBA00009685"/>
    </source>
</evidence>
<comment type="function">
    <text evidence="10">Catalyzes the formation of S-adenosylmethionine (AdoMet) from methionine and ATP. The overall synthetic reaction is composed of two sequential steps, AdoMet formation and the subsequent tripolyphosphate hydrolysis which occurs prior to release of AdoMet from the enzyme.</text>
</comment>
<dbReference type="Proteomes" id="UP000823990">
    <property type="component" value="Unassembled WGS sequence"/>
</dbReference>
<dbReference type="PANTHER" id="PTHR11964">
    <property type="entry name" value="S-ADENOSYLMETHIONINE SYNTHETASE"/>
    <property type="match status" value="1"/>
</dbReference>
<feature type="domain" description="S-adenosylmethionine synthetase central" evidence="14">
    <location>
        <begin position="125"/>
        <end position="240"/>
    </location>
</feature>
<dbReference type="PROSITE" id="PS00377">
    <property type="entry name" value="ADOMET_SYNTHASE_2"/>
    <property type="match status" value="1"/>
</dbReference>
<dbReference type="Pfam" id="PF02772">
    <property type="entry name" value="S-AdoMet_synt_M"/>
    <property type="match status" value="1"/>
</dbReference>
<dbReference type="GO" id="GO:0006730">
    <property type="term" value="P:one-carbon metabolic process"/>
    <property type="evidence" value="ECO:0007669"/>
    <property type="project" value="UniProtKB-KW"/>
</dbReference>
<feature type="domain" description="S-adenosylmethionine synthetase N-terminal" evidence="13">
    <location>
        <begin position="6"/>
        <end position="102"/>
    </location>
</feature>
<evidence type="ECO:0000256" key="9">
    <source>
        <dbReference type="ARBA" id="ARBA00022958"/>
    </source>
</evidence>
<dbReference type="NCBIfam" id="TIGR01034">
    <property type="entry name" value="metK"/>
    <property type="match status" value="1"/>
</dbReference>
<dbReference type="HAMAP" id="MF_00086">
    <property type="entry name" value="S_AdoMet_synth1"/>
    <property type="match status" value="1"/>
</dbReference>
<comment type="caution">
    <text evidence="16">The sequence shown here is derived from an EMBL/GenBank/DDBJ whole genome shotgun (WGS) entry which is preliminary data.</text>
</comment>
<evidence type="ECO:0000256" key="8">
    <source>
        <dbReference type="ARBA" id="ARBA00022842"/>
    </source>
</evidence>
<comment type="subcellular location">
    <subcellularLocation>
        <location evidence="10 11">Cytoplasm</location>
    </subcellularLocation>
</comment>
<evidence type="ECO:0000256" key="7">
    <source>
        <dbReference type="ARBA" id="ARBA00022840"/>
    </source>
</evidence>
<dbReference type="GO" id="GO:0005737">
    <property type="term" value="C:cytoplasm"/>
    <property type="evidence" value="ECO:0007669"/>
    <property type="project" value="UniProtKB-SubCell"/>
</dbReference>
<keyword evidence="10" id="KW-0963">Cytoplasm</keyword>
<dbReference type="Pfam" id="PF00438">
    <property type="entry name" value="S-AdoMet_synt_N"/>
    <property type="match status" value="1"/>
</dbReference>
<feature type="region of interest" description="Flexible loop" evidence="10">
    <location>
        <begin position="100"/>
        <end position="110"/>
    </location>
</feature>
<feature type="binding site" description="in other chain" evidence="10">
    <location>
        <begin position="239"/>
        <end position="240"/>
    </location>
    <ligand>
        <name>ATP</name>
        <dbReference type="ChEBI" id="CHEBI:30616"/>
        <note>ligand shared between two neighboring subunits</note>
    </ligand>
</feature>
<dbReference type="AlphaFoldDB" id="A0A9D1PYV8"/>
<feature type="binding site" description="in other chain" evidence="10">
    <location>
        <position position="279"/>
    </location>
    <ligand>
        <name>L-methionine</name>
        <dbReference type="ChEBI" id="CHEBI:57844"/>
        <note>ligand shared between two neighboring subunits</note>
    </ligand>
</feature>
<feature type="binding site" description="in other chain" evidence="10">
    <location>
        <position position="57"/>
    </location>
    <ligand>
        <name>L-methionine</name>
        <dbReference type="ChEBI" id="CHEBI:57844"/>
        <note>ligand shared between two neighboring subunits</note>
    </ligand>
</feature>
<feature type="binding site" evidence="10">
    <location>
        <position position="44"/>
    </location>
    <ligand>
        <name>K(+)</name>
        <dbReference type="ChEBI" id="CHEBI:29103"/>
    </ligand>
</feature>
<reference evidence="16" key="1">
    <citation type="journal article" date="2021" name="PeerJ">
        <title>Extensive microbial diversity within the chicken gut microbiome revealed by metagenomics and culture.</title>
        <authorList>
            <person name="Gilroy R."/>
            <person name="Ravi A."/>
            <person name="Getino M."/>
            <person name="Pursley I."/>
            <person name="Horton D.L."/>
            <person name="Alikhan N.F."/>
            <person name="Baker D."/>
            <person name="Gharbi K."/>
            <person name="Hall N."/>
            <person name="Watson M."/>
            <person name="Adriaenssens E.M."/>
            <person name="Foster-Nyarko E."/>
            <person name="Jarju S."/>
            <person name="Secka A."/>
            <person name="Antonio M."/>
            <person name="Oren A."/>
            <person name="Chaudhuri R.R."/>
            <person name="La Ragione R."/>
            <person name="Hildebrand F."/>
            <person name="Pallen M.J."/>
        </authorList>
    </citation>
    <scope>NUCLEOTIDE SEQUENCE</scope>
    <source>
        <strain evidence="16">12435</strain>
    </source>
</reference>
<evidence type="ECO:0000313" key="16">
    <source>
        <dbReference type="EMBL" id="HIW01771.1"/>
    </source>
</evidence>
<accession>A0A9D1PYV8</accession>
<dbReference type="InterPro" id="IPR022630">
    <property type="entry name" value="S-AdoMet_synt_C"/>
</dbReference>
<dbReference type="InterPro" id="IPR022629">
    <property type="entry name" value="S-AdoMet_synt_central"/>
</dbReference>
<keyword evidence="8 10" id="KW-0460">Magnesium</keyword>
<gene>
    <name evidence="10 16" type="primary">metK</name>
    <name evidence="16" type="ORF">H9892_00300</name>
</gene>
<feature type="binding site" description="in other chain" evidence="10">
    <location>
        <position position="100"/>
    </location>
    <ligand>
        <name>L-methionine</name>
        <dbReference type="ChEBI" id="CHEBI:57844"/>
        <note>ligand shared between two neighboring subunits</note>
    </ligand>
</feature>
<keyword evidence="4 10" id="KW-0808">Transferase</keyword>
<comment type="catalytic activity">
    <reaction evidence="10">
        <text>L-methionine + ATP + H2O = S-adenosyl-L-methionine + phosphate + diphosphate</text>
        <dbReference type="Rhea" id="RHEA:21080"/>
        <dbReference type="ChEBI" id="CHEBI:15377"/>
        <dbReference type="ChEBI" id="CHEBI:30616"/>
        <dbReference type="ChEBI" id="CHEBI:33019"/>
        <dbReference type="ChEBI" id="CHEBI:43474"/>
        <dbReference type="ChEBI" id="CHEBI:57844"/>
        <dbReference type="ChEBI" id="CHEBI:59789"/>
        <dbReference type="EC" id="2.5.1.6"/>
    </reaction>
</comment>
<dbReference type="GO" id="GO:0006556">
    <property type="term" value="P:S-adenosylmethionine biosynthetic process"/>
    <property type="evidence" value="ECO:0007669"/>
    <property type="project" value="UniProtKB-UniRule"/>
</dbReference>
<feature type="domain" description="S-adenosylmethionine synthetase C-terminal" evidence="15">
    <location>
        <begin position="242"/>
        <end position="378"/>
    </location>
</feature>
<dbReference type="EMBL" id="DXHS01000007">
    <property type="protein sequence ID" value="HIW01771.1"/>
    <property type="molecule type" value="Genomic_DNA"/>
</dbReference>
<reference evidence="16" key="2">
    <citation type="submission" date="2021-04" db="EMBL/GenBank/DDBJ databases">
        <authorList>
            <person name="Gilroy R."/>
        </authorList>
    </citation>
    <scope>NUCLEOTIDE SEQUENCE</scope>
    <source>
        <strain evidence="16">12435</strain>
    </source>
</reference>
<keyword evidence="6 10" id="KW-0547">Nucleotide-binding</keyword>
<comment type="subunit">
    <text evidence="10">Homotetramer; dimer of dimers.</text>
</comment>
<feature type="binding site" description="in other chain" evidence="10">
    <location>
        <begin position="254"/>
        <end position="255"/>
    </location>
    <ligand>
        <name>ATP</name>
        <dbReference type="ChEBI" id="CHEBI:30616"/>
        <note>ligand shared between two neighboring subunits</note>
    </ligand>
</feature>
<dbReference type="GO" id="GO:0005524">
    <property type="term" value="F:ATP binding"/>
    <property type="evidence" value="ECO:0007669"/>
    <property type="project" value="UniProtKB-UniRule"/>
</dbReference>
<keyword evidence="9 10" id="KW-0630">Potassium</keyword>
<dbReference type="InterPro" id="IPR002133">
    <property type="entry name" value="S-AdoMet_synthetase"/>
</dbReference>
<feature type="binding site" evidence="10">
    <location>
        <position position="248"/>
    </location>
    <ligand>
        <name>ATP</name>
        <dbReference type="ChEBI" id="CHEBI:30616"/>
        <note>ligand shared between two neighboring subunits</note>
    </ligand>
</feature>
<evidence type="ECO:0000259" key="14">
    <source>
        <dbReference type="Pfam" id="PF02772"/>
    </source>
</evidence>
<evidence type="ECO:0000259" key="13">
    <source>
        <dbReference type="Pfam" id="PF00438"/>
    </source>
</evidence>
<evidence type="ECO:0000256" key="5">
    <source>
        <dbReference type="ARBA" id="ARBA00022723"/>
    </source>
</evidence>
<feature type="binding site" evidence="10">
    <location>
        <position position="271"/>
    </location>
    <ligand>
        <name>ATP</name>
        <dbReference type="ChEBI" id="CHEBI:30616"/>
        <note>ligand shared between two neighboring subunits</note>
    </ligand>
</feature>
<keyword evidence="7 10" id="KW-0067">ATP-binding</keyword>
<dbReference type="EC" id="2.5.1.6" evidence="10"/>
<dbReference type="GO" id="GO:0000287">
    <property type="term" value="F:magnesium ion binding"/>
    <property type="evidence" value="ECO:0007669"/>
    <property type="project" value="UniProtKB-UniRule"/>
</dbReference>
<dbReference type="Pfam" id="PF02773">
    <property type="entry name" value="S-AdoMet_synt_C"/>
    <property type="match status" value="1"/>
</dbReference>
<evidence type="ECO:0000256" key="10">
    <source>
        <dbReference type="HAMAP-Rule" id="MF_00086"/>
    </source>
</evidence>
<evidence type="ECO:0000256" key="4">
    <source>
        <dbReference type="ARBA" id="ARBA00022679"/>
    </source>
</evidence>
<dbReference type="FunFam" id="3.30.300.10:FF:000003">
    <property type="entry name" value="S-adenosylmethionine synthase"/>
    <property type="match status" value="1"/>
</dbReference>
<dbReference type="PROSITE" id="PS00376">
    <property type="entry name" value="ADOMET_SYNTHASE_1"/>
    <property type="match status" value="1"/>
</dbReference>
<comment type="pathway">
    <text evidence="1 10">Amino-acid biosynthesis; S-adenosyl-L-methionine biosynthesis; S-adenosyl-L-methionine from L-methionine: step 1/1.</text>
</comment>
<comment type="cofactor">
    <cofactor evidence="10">
        <name>K(+)</name>
        <dbReference type="ChEBI" id="CHEBI:29103"/>
    </cofactor>
    <text evidence="10">Binds 1 potassium ion per subunit.</text>
</comment>
<dbReference type="InterPro" id="IPR022636">
    <property type="entry name" value="S-AdoMet_synthetase_sfam"/>
</dbReference>
<evidence type="ECO:0000313" key="17">
    <source>
        <dbReference type="Proteomes" id="UP000823990"/>
    </source>
</evidence>
<comment type="similarity">
    <text evidence="2 10 12">Belongs to the AdoMet synthase family.</text>
</comment>
<evidence type="ECO:0000256" key="11">
    <source>
        <dbReference type="RuleBase" id="RU000542"/>
    </source>
</evidence>
<dbReference type="SUPFAM" id="SSF55973">
    <property type="entry name" value="S-adenosylmethionine synthetase"/>
    <property type="match status" value="3"/>
</dbReference>
<evidence type="ECO:0000256" key="12">
    <source>
        <dbReference type="RuleBase" id="RU004462"/>
    </source>
</evidence>
<feature type="binding site" evidence="10">
    <location>
        <position position="275"/>
    </location>
    <ligand>
        <name>ATP</name>
        <dbReference type="ChEBI" id="CHEBI:30616"/>
        <note>ligand shared between two neighboring subunits</note>
    </ligand>
</feature>
<protein>
    <recommendedName>
        <fullName evidence="10">S-adenosylmethionine synthase</fullName>
        <shortName evidence="10">AdoMet synthase</shortName>
        <ecNumber evidence="10">2.5.1.6</ecNumber>
    </recommendedName>
    <alternativeName>
        <fullName evidence="10">MAT</fullName>
    </alternativeName>
    <alternativeName>
        <fullName evidence="10">Methionine adenosyltransferase</fullName>
    </alternativeName>
</protein>
<dbReference type="GO" id="GO:0004478">
    <property type="term" value="F:methionine adenosyltransferase activity"/>
    <property type="evidence" value="ECO:0007669"/>
    <property type="project" value="UniProtKB-UniRule"/>
</dbReference>
<dbReference type="CDD" id="cd18079">
    <property type="entry name" value="S-AdoMet_synt"/>
    <property type="match status" value="1"/>
</dbReference>
<evidence type="ECO:0000256" key="6">
    <source>
        <dbReference type="ARBA" id="ARBA00022741"/>
    </source>
</evidence>
<proteinExistence type="inferred from homology"/>
<feature type="binding site" evidence="10">
    <location>
        <position position="18"/>
    </location>
    <ligand>
        <name>Mg(2+)</name>
        <dbReference type="ChEBI" id="CHEBI:18420"/>
    </ligand>
</feature>
<feature type="binding site" description="in other chain" evidence="10">
    <location>
        <begin position="174"/>
        <end position="176"/>
    </location>
    <ligand>
        <name>ATP</name>
        <dbReference type="ChEBI" id="CHEBI:30616"/>
        <note>ligand shared between two neighboring subunits</note>
    </ligand>
</feature>